<dbReference type="GO" id="GO:0004497">
    <property type="term" value="F:monooxygenase activity"/>
    <property type="evidence" value="ECO:0007669"/>
    <property type="project" value="UniProtKB-KW"/>
</dbReference>
<evidence type="ECO:0000256" key="3">
    <source>
        <dbReference type="ARBA" id="ARBA00004721"/>
    </source>
</evidence>
<dbReference type="PANTHER" id="PTHR24305:SF166">
    <property type="entry name" value="CYTOCHROME P450 12A4, MITOCHONDRIAL-RELATED"/>
    <property type="match status" value="1"/>
</dbReference>
<name>A0A0D0CIS1_9AGAR</name>
<evidence type="ECO:0000256" key="10">
    <source>
        <dbReference type="ARBA" id="ARBA00023004"/>
    </source>
</evidence>
<evidence type="ECO:0000256" key="1">
    <source>
        <dbReference type="ARBA" id="ARBA00001971"/>
    </source>
</evidence>
<dbReference type="GO" id="GO:0016705">
    <property type="term" value="F:oxidoreductase activity, acting on paired donors, with incorporation or reduction of molecular oxygen"/>
    <property type="evidence" value="ECO:0007669"/>
    <property type="project" value="InterPro"/>
</dbReference>
<keyword evidence="12" id="KW-0472">Membrane</keyword>
<evidence type="ECO:0000256" key="9">
    <source>
        <dbReference type="ARBA" id="ARBA00023002"/>
    </source>
</evidence>
<evidence type="ECO:0000256" key="12">
    <source>
        <dbReference type="ARBA" id="ARBA00023136"/>
    </source>
</evidence>
<feature type="binding site" description="axial binding residue" evidence="13">
    <location>
        <position position="196"/>
    </location>
    <ligand>
        <name>heme</name>
        <dbReference type="ChEBI" id="CHEBI:30413"/>
    </ligand>
    <ligandPart>
        <name>Fe</name>
        <dbReference type="ChEBI" id="CHEBI:18248"/>
    </ligandPart>
</feature>
<comment type="pathway">
    <text evidence="3">Secondary metabolite biosynthesis; terpenoid biosynthesis.</text>
</comment>
<dbReference type="Pfam" id="PF00067">
    <property type="entry name" value="p450"/>
    <property type="match status" value="1"/>
</dbReference>
<dbReference type="PRINTS" id="PR00465">
    <property type="entry name" value="EP450IV"/>
</dbReference>
<protein>
    <recommendedName>
        <fullName evidence="16">Cytochrome P450</fullName>
    </recommendedName>
</protein>
<evidence type="ECO:0000256" key="5">
    <source>
        <dbReference type="ARBA" id="ARBA00022617"/>
    </source>
</evidence>
<evidence type="ECO:0000256" key="6">
    <source>
        <dbReference type="ARBA" id="ARBA00022692"/>
    </source>
</evidence>
<organism evidence="14 15">
    <name type="scientific">Collybiopsis luxurians FD-317 M1</name>
    <dbReference type="NCBI Taxonomy" id="944289"/>
    <lineage>
        <taxon>Eukaryota</taxon>
        <taxon>Fungi</taxon>
        <taxon>Dikarya</taxon>
        <taxon>Basidiomycota</taxon>
        <taxon>Agaricomycotina</taxon>
        <taxon>Agaricomycetes</taxon>
        <taxon>Agaricomycetidae</taxon>
        <taxon>Agaricales</taxon>
        <taxon>Marasmiineae</taxon>
        <taxon>Omphalotaceae</taxon>
        <taxon>Collybiopsis</taxon>
        <taxon>Collybiopsis luxurians</taxon>
    </lineage>
</organism>
<dbReference type="GO" id="GO:0005506">
    <property type="term" value="F:iron ion binding"/>
    <property type="evidence" value="ECO:0007669"/>
    <property type="project" value="InterPro"/>
</dbReference>
<evidence type="ECO:0000313" key="14">
    <source>
        <dbReference type="EMBL" id="KIK58217.1"/>
    </source>
</evidence>
<keyword evidence="8" id="KW-1133">Transmembrane helix</keyword>
<sequence length="245" mass="28531">MSMAARFEEQIDKIAKEPEYSSSRKRGTLFHHLLKYQNQKQLPKQALVREVFALFEAGSENTANACYVGTYYALKNHSIHKRLFEELCEAWSDEDKPMPYTALEKLPYLTAFIKETLRFSSGPIHPIPRVVGPTEHTICGLKIPPGTIVGMSRLFLYMDPSVFPEPYNFNPDRWLGENPTEMMLDVDLFDREPRLCLGSQYARATTKLMTQIHSFSKPSMVRTISHFRKHLSQTRYEVCRLWRYN</sequence>
<evidence type="ECO:0000256" key="8">
    <source>
        <dbReference type="ARBA" id="ARBA00022989"/>
    </source>
</evidence>
<dbReference type="InterPro" id="IPR050121">
    <property type="entry name" value="Cytochrome_P450_monoxygenase"/>
</dbReference>
<keyword evidence="7 13" id="KW-0479">Metal-binding</keyword>
<gene>
    <name evidence="14" type="ORF">GYMLUDRAFT_699898</name>
</gene>
<reference evidence="14 15" key="1">
    <citation type="submission" date="2014-04" db="EMBL/GenBank/DDBJ databases">
        <title>Evolutionary Origins and Diversification of the Mycorrhizal Mutualists.</title>
        <authorList>
            <consortium name="DOE Joint Genome Institute"/>
            <consortium name="Mycorrhizal Genomics Consortium"/>
            <person name="Kohler A."/>
            <person name="Kuo A."/>
            <person name="Nagy L.G."/>
            <person name="Floudas D."/>
            <person name="Copeland A."/>
            <person name="Barry K.W."/>
            <person name="Cichocki N."/>
            <person name="Veneault-Fourrey C."/>
            <person name="LaButti K."/>
            <person name="Lindquist E.A."/>
            <person name="Lipzen A."/>
            <person name="Lundell T."/>
            <person name="Morin E."/>
            <person name="Murat C."/>
            <person name="Riley R."/>
            <person name="Ohm R."/>
            <person name="Sun H."/>
            <person name="Tunlid A."/>
            <person name="Henrissat B."/>
            <person name="Grigoriev I.V."/>
            <person name="Hibbett D.S."/>
            <person name="Martin F."/>
        </authorList>
    </citation>
    <scope>NUCLEOTIDE SEQUENCE [LARGE SCALE GENOMIC DNA]</scope>
    <source>
        <strain evidence="14 15">FD-317 M1</strain>
    </source>
</reference>
<accession>A0A0D0CIS1</accession>
<dbReference type="HOGENOM" id="CLU_001570_14_7_1"/>
<evidence type="ECO:0000256" key="13">
    <source>
        <dbReference type="PIRSR" id="PIRSR602403-1"/>
    </source>
</evidence>
<evidence type="ECO:0000256" key="11">
    <source>
        <dbReference type="ARBA" id="ARBA00023033"/>
    </source>
</evidence>
<dbReference type="GO" id="GO:0020037">
    <property type="term" value="F:heme binding"/>
    <property type="evidence" value="ECO:0007669"/>
    <property type="project" value="InterPro"/>
</dbReference>
<dbReference type="SUPFAM" id="SSF48264">
    <property type="entry name" value="Cytochrome P450"/>
    <property type="match status" value="1"/>
</dbReference>
<dbReference type="InterPro" id="IPR002403">
    <property type="entry name" value="Cyt_P450_E_grp-IV"/>
</dbReference>
<proteinExistence type="inferred from homology"/>
<keyword evidence="5 13" id="KW-0349">Heme</keyword>
<keyword evidence="10 13" id="KW-0408">Iron</keyword>
<keyword evidence="9" id="KW-0560">Oxidoreductase</keyword>
<comment type="subcellular location">
    <subcellularLocation>
        <location evidence="2">Membrane</location>
    </subcellularLocation>
</comment>
<keyword evidence="15" id="KW-1185">Reference proteome</keyword>
<evidence type="ECO:0000256" key="7">
    <source>
        <dbReference type="ARBA" id="ARBA00022723"/>
    </source>
</evidence>
<dbReference type="PANTHER" id="PTHR24305">
    <property type="entry name" value="CYTOCHROME P450"/>
    <property type="match status" value="1"/>
</dbReference>
<evidence type="ECO:0000256" key="2">
    <source>
        <dbReference type="ARBA" id="ARBA00004370"/>
    </source>
</evidence>
<evidence type="ECO:0000256" key="4">
    <source>
        <dbReference type="ARBA" id="ARBA00010617"/>
    </source>
</evidence>
<dbReference type="GO" id="GO:0016020">
    <property type="term" value="C:membrane"/>
    <property type="evidence" value="ECO:0007669"/>
    <property type="project" value="UniProtKB-SubCell"/>
</dbReference>
<keyword evidence="11" id="KW-0503">Monooxygenase</keyword>
<dbReference type="EMBL" id="KN834786">
    <property type="protein sequence ID" value="KIK58217.1"/>
    <property type="molecule type" value="Genomic_DNA"/>
</dbReference>
<evidence type="ECO:0008006" key="16">
    <source>
        <dbReference type="Google" id="ProtNLM"/>
    </source>
</evidence>
<dbReference type="InterPro" id="IPR036396">
    <property type="entry name" value="Cyt_P450_sf"/>
</dbReference>
<dbReference type="Proteomes" id="UP000053593">
    <property type="component" value="Unassembled WGS sequence"/>
</dbReference>
<dbReference type="AlphaFoldDB" id="A0A0D0CIS1"/>
<dbReference type="InterPro" id="IPR001128">
    <property type="entry name" value="Cyt_P450"/>
</dbReference>
<comment type="similarity">
    <text evidence="4">Belongs to the cytochrome P450 family.</text>
</comment>
<keyword evidence="6" id="KW-0812">Transmembrane</keyword>
<dbReference type="Gene3D" id="1.10.630.10">
    <property type="entry name" value="Cytochrome P450"/>
    <property type="match status" value="1"/>
</dbReference>
<dbReference type="OrthoDB" id="1470350at2759"/>
<evidence type="ECO:0000313" key="15">
    <source>
        <dbReference type="Proteomes" id="UP000053593"/>
    </source>
</evidence>
<comment type="cofactor">
    <cofactor evidence="1 13">
        <name>heme</name>
        <dbReference type="ChEBI" id="CHEBI:30413"/>
    </cofactor>
</comment>